<dbReference type="VEuPathDB" id="TriTrypDB:BSAL_87940"/>
<dbReference type="GO" id="GO:0005737">
    <property type="term" value="C:cytoplasm"/>
    <property type="evidence" value="ECO:0007669"/>
    <property type="project" value="TreeGrafter"/>
</dbReference>
<dbReference type="PANTHER" id="PTHR10660:SF2">
    <property type="entry name" value="LD45860P"/>
    <property type="match status" value="1"/>
</dbReference>
<name>A0A0S4J5D1_BODSA</name>
<evidence type="ECO:0000256" key="1">
    <source>
        <dbReference type="ARBA" id="ARBA00005883"/>
    </source>
</evidence>
<dbReference type="PANTHER" id="PTHR10660">
    <property type="entry name" value="PROTEASOME REGULATOR PA28"/>
    <property type="match status" value="1"/>
</dbReference>
<dbReference type="InterPro" id="IPR036997">
    <property type="entry name" value="PA28_C_sf"/>
</dbReference>
<dbReference type="InterPro" id="IPR036252">
    <property type="entry name" value="Proteasome_activ_sf"/>
</dbReference>
<dbReference type="GO" id="GO:0061133">
    <property type="term" value="F:endopeptidase activator activity"/>
    <property type="evidence" value="ECO:0007669"/>
    <property type="project" value="TreeGrafter"/>
</dbReference>
<keyword evidence="5" id="KW-1185">Reference proteome</keyword>
<dbReference type="Pfam" id="PF02252">
    <property type="entry name" value="PA28_C"/>
    <property type="match status" value="1"/>
</dbReference>
<keyword evidence="2 4" id="KW-0647">Proteasome</keyword>
<dbReference type="EMBL" id="CYKH01001106">
    <property type="protein sequence ID" value="CUG83941.1"/>
    <property type="molecule type" value="Genomic_DNA"/>
</dbReference>
<sequence>MDECDASAHQHLSPSICFAHSHKEILKEIHTPFLPPPQSMPKVPSKRTRSSVDLLDPIVDTVRTMMEGNTQYFLDHIGTLVDKFMKHRDATRAIIESQPRLTDKSLVVPAAKGSDAASAFSEEEPKVPLVGAKVVISPTDDESVVEVEFPDNAALKKQLKLLKREAFDLSTVLDGIVDWISLNAPAIEKGQEDAGAEIQDAVSEQVSNLTEAVSGVYEMEMKYLNERAELETTLLAMPEVKSIALSMEIHDSDSWDQVERAWKTMMRVCLIAYSVLSKNMSRLKNPDAATTSTAMYQ</sequence>
<dbReference type="GO" id="GO:0008537">
    <property type="term" value="C:proteasome activator complex"/>
    <property type="evidence" value="ECO:0007669"/>
    <property type="project" value="InterPro"/>
</dbReference>
<dbReference type="InterPro" id="IPR003186">
    <property type="entry name" value="PA28_C"/>
</dbReference>
<comment type="similarity">
    <text evidence="1">Belongs to the PA28 family.</text>
</comment>
<accession>A0A0S4J5D1</accession>
<dbReference type="Proteomes" id="UP000051952">
    <property type="component" value="Unassembled WGS sequence"/>
</dbReference>
<evidence type="ECO:0000256" key="2">
    <source>
        <dbReference type="ARBA" id="ARBA00022942"/>
    </source>
</evidence>
<dbReference type="GO" id="GO:2000045">
    <property type="term" value="P:regulation of G1/S transition of mitotic cell cycle"/>
    <property type="evidence" value="ECO:0007669"/>
    <property type="project" value="TreeGrafter"/>
</dbReference>
<dbReference type="GO" id="GO:0061136">
    <property type="term" value="P:regulation of proteasomal protein catabolic process"/>
    <property type="evidence" value="ECO:0007669"/>
    <property type="project" value="TreeGrafter"/>
</dbReference>
<evidence type="ECO:0000259" key="3">
    <source>
        <dbReference type="Pfam" id="PF02252"/>
    </source>
</evidence>
<dbReference type="InterPro" id="IPR009077">
    <property type="entry name" value="Proteasome_activ_PA28"/>
</dbReference>
<reference evidence="5" key="1">
    <citation type="submission" date="2015-09" db="EMBL/GenBank/DDBJ databases">
        <authorList>
            <consortium name="Pathogen Informatics"/>
        </authorList>
    </citation>
    <scope>NUCLEOTIDE SEQUENCE [LARGE SCALE GENOMIC DNA]</scope>
    <source>
        <strain evidence="5">Lake Konstanz</strain>
    </source>
</reference>
<dbReference type="SUPFAM" id="SSF47216">
    <property type="entry name" value="Proteasome activator"/>
    <property type="match status" value="1"/>
</dbReference>
<organism evidence="4 5">
    <name type="scientific">Bodo saltans</name>
    <name type="common">Flagellated protozoan</name>
    <dbReference type="NCBI Taxonomy" id="75058"/>
    <lineage>
        <taxon>Eukaryota</taxon>
        <taxon>Discoba</taxon>
        <taxon>Euglenozoa</taxon>
        <taxon>Kinetoplastea</taxon>
        <taxon>Metakinetoplastina</taxon>
        <taxon>Eubodonida</taxon>
        <taxon>Bodonidae</taxon>
        <taxon>Bodo</taxon>
    </lineage>
</organism>
<gene>
    <name evidence="4" type="ORF">BSAL_87940</name>
</gene>
<dbReference type="Gene3D" id="1.20.120.180">
    <property type="entry name" value="Proteasome activator pa28, C-terminal domain"/>
    <property type="match status" value="1"/>
</dbReference>
<dbReference type="AlphaFoldDB" id="A0A0S4J5D1"/>
<dbReference type="GO" id="GO:0005654">
    <property type="term" value="C:nucleoplasm"/>
    <property type="evidence" value="ECO:0007669"/>
    <property type="project" value="TreeGrafter"/>
</dbReference>
<evidence type="ECO:0000313" key="4">
    <source>
        <dbReference type="EMBL" id="CUG83941.1"/>
    </source>
</evidence>
<dbReference type="OrthoDB" id="10657646at2759"/>
<proteinExistence type="inferred from homology"/>
<feature type="domain" description="Proteasome activator PA28 C-terminal" evidence="3">
    <location>
        <begin position="150"/>
        <end position="291"/>
    </location>
</feature>
<evidence type="ECO:0000313" key="5">
    <source>
        <dbReference type="Proteomes" id="UP000051952"/>
    </source>
</evidence>
<protein>
    <submittedName>
        <fullName evidence="4">Proteasome activator PA28 beta subunit family protein, putative</fullName>
    </submittedName>
</protein>